<evidence type="ECO:0000313" key="3">
    <source>
        <dbReference type="Proteomes" id="UP000326939"/>
    </source>
</evidence>
<protein>
    <submittedName>
        <fullName evidence="2">Uncharacterized protein</fullName>
    </submittedName>
</protein>
<organism evidence="2 3">
    <name type="scientific">Salix brachista</name>
    <dbReference type="NCBI Taxonomy" id="2182728"/>
    <lineage>
        <taxon>Eukaryota</taxon>
        <taxon>Viridiplantae</taxon>
        <taxon>Streptophyta</taxon>
        <taxon>Embryophyta</taxon>
        <taxon>Tracheophyta</taxon>
        <taxon>Spermatophyta</taxon>
        <taxon>Magnoliopsida</taxon>
        <taxon>eudicotyledons</taxon>
        <taxon>Gunneridae</taxon>
        <taxon>Pentapetalae</taxon>
        <taxon>rosids</taxon>
        <taxon>fabids</taxon>
        <taxon>Malpighiales</taxon>
        <taxon>Salicaceae</taxon>
        <taxon>Saliceae</taxon>
        <taxon>Salix</taxon>
    </lineage>
</organism>
<accession>A0A5N5NM16</accession>
<feature type="transmembrane region" description="Helical" evidence="1">
    <location>
        <begin position="152"/>
        <end position="171"/>
    </location>
</feature>
<reference evidence="3" key="1">
    <citation type="journal article" date="2019" name="Gigascience">
        <title>De novo genome assembly of the endangered Acer yangbiense, a plant species with extremely small populations endemic to Yunnan Province, China.</title>
        <authorList>
            <person name="Yang J."/>
            <person name="Wariss H.M."/>
            <person name="Tao L."/>
            <person name="Zhang R."/>
            <person name="Yun Q."/>
            <person name="Hollingsworth P."/>
            <person name="Dao Z."/>
            <person name="Luo G."/>
            <person name="Guo H."/>
            <person name="Ma Y."/>
            <person name="Sun W."/>
        </authorList>
    </citation>
    <scope>NUCLEOTIDE SEQUENCE [LARGE SCALE GENOMIC DNA]</scope>
    <source>
        <strain evidence="3">cv. br00</strain>
    </source>
</reference>
<keyword evidence="3" id="KW-1185">Reference proteome</keyword>
<dbReference type="Proteomes" id="UP000326939">
    <property type="component" value="Chromosome 2"/>
</dbReference>
<dbReference type="AlphaFoldDB" id="A0A5N5NM16"/>
<evidence type="ECO:0000313" key="2">
    <source>
        <dbReference type="EMBL" id="KAB5568362.1"/>
    </source>
</evidence>
<keyword evidence="1" id="KW-1133">Transmembrane helix</keyword>
<sequence>MGQVSCSLDCVKWMEADSTVNGASSLPTMKCIFLEIVDHAKPLASSCPRTFQEAVEGHVRDRCSPESKVLLGFIHTWFLFLVTCDKDVTAVCVLLFVFCTSSPFIRLVLCTAGHCVYNVILCPDFNVRCSTLLLLSKFIASFLSYVSWMKLIFVIKITLWILNGAIGWMLLHEFVSTQSIIQCSFREMAITV</sequence>
<keyword evidence="1" id="KW-0812">Transmembrane</keyword>
<keyword evidence="1" id="KW-0472">Membrane</keyword>
<name>A0A5N5NM16_9ROSI</name>
<dbReference type="EMBL" id="VDCV01000002">
    <property type="protein sequence ID" value="KAB5568362.1"/>
    <property type="molecule type" value="Genomic_DNA"/>
</dbReference>
<evidence type="ECO:0000256" key="1">
    <source>
        <dbReference type="SAM" id="Phobius"/>
    </source>
</evidence>
<gene>
    <name evidence="2" type="ORF">DKX38_002155</name>
</gene>
<proteinExistence type="predicted"/>
<comment type="caution">
    <text evidence="2">The sequence shown here is derived from an EMBL/GenBank/DDBJ whole genome shotgun (WGS) entry which is preliminary data.</text>
</comment>